<dbReference type="Proteomes" id="UP000317650">
    <property type="component" value="Chromosome 7"/>
</dbReference>
<protein>
    <submittedName>
        <fullName evidence="2">Uncharacterized protein</fullName>
    </submittedName>
</protein>
<reference evidence="2 3" key="1">
    <citation type="journal article" date="2019" name="Nat. Plants">
        <title>Genome sequencing of Musa balbisiana reveals subgenome evolution and function divergence in polyploid bananas.</title>
        <authorList>
            <person name="Yao X."/>
        </authorList>
    </citation>
    <scope>NUCLEOTIDE SEQUENCE [LARGE SCALE GENOMIC DNA]</scope>
    <source>
        <strain evidence="3">cv. DH-PKW</strain>
        <tissue evidence="2">Leaves</tissue>
    </source>
</reference>
<evidence type="ECO:0000256" key="1">
    <source>
        <dbReference type="SAM" id="MobiDB-lite"/>
    </source>
</evidence>
<feature type="compositionally biased region" description="Polar residues" evidence="1">
    <location>
        <begin position="66"/>
        <end position="82"/>
    </location>
</feature>
<name>A0A4S8JFX5_MUSBA</name>
<gene>
    <name evidence="2" type="ORF">C4D60_Mb07t06390</name>
</gene>
<dbReference type="STRING" id="52838.A0A4S8JFX5"/>
<organism evidence="2 3">
    <name type="scientific">Musa balbisiana</name>
    <name type="common">Banana</name>
    <dbReference type="NCBI Taxonomy" id="52838"/>
    <lineage>
        <taxon>Eukaryota</taxon>
        <taxon>Viridiplantae</taxon>
        <taxon>Streptophyta</taxon>
        <taxon>Embryophyta</taxon>
        <taxon>Tracheophyta</taxon>
        <taxon>Spermatophyta</taxon>
        <taxon>Magnoliopsida</taxon>
        <taxon>Liliopsida</taxon>
        <taxon>Zingiberales</taxon>
        <taxon>Musaceae</taxon>
        <taxon>Musa</taxon>
    </lineage>
</organism>
<accession>A0A4S8JFX5</accession>
<comment type="caution">
    <text evidence="2">The sequence shown here is derived from an EMBL/GenBank/DDBJ whole genome shotgun (WGS) entry which is preliminary data.</text>
</comment>
<evidence type="ECO:0000313" key="3">
    <source>
        <dbReference type="Proteomes" id="UP000317650"/>
    </source>
</evidence>
<dbReference type="EMBL" id="PYDT01000005">
    <property type="protein sequence ID" value="THU59852.1"/>
    <property type="molecule type" value="Genomic_DNA"/>
</dbReference>
<feature type="region of interest" description="Disordered" evidence="1">
    <location>
        <begin position="59"/>
        <end position="98"/>
    </location>
</feature>
<feature type="compositionally biased region" description="Basic and acidic residues" evidence="1">
    <location>
        <begin position="83"/>
        <end position="92"/>
    </location>
</feature>
<keyword evidence="3" id="KW-1185">Reference proteome</keyword>
<proteinExistence type="predicted"/>
<evidence type="ECO:0000313" key="2">
    <source>
        <dbReference type="EMBL" id="THU59852.1"/>
    </source>
</evidence>
<sequence length="98" mass="10370">MVGSSNQSIWTFPQAANASMLRGSMSGGLHFMNIPTPMALLPSQQLGLGSGGGEGYTGIPSALNMYRSSPSNSEAMQSMTQQSHRDSERHDTMSTSDS</sequence>
<dbReference type="AlphaFoldDB" id="A0A4S8JFX5"/>